<dbReference type="Pfam" id="PF19891">
    <property type="entry name" value="DUF6364"/>
    <property type="match status" value="1"/>
</dbReference>
<accession>A0A0F8YPJ7</accession>
<dbReference type="EMBL" id="LAZR01052280">
    <property type="protein sequence ID" value="KKK83312.1"/>
    <property type="molecule type" value="Genomic_DNA"/>
</dbReference>
<dbReference type="AlphaFoldDB" id="A0A0F8YPJ7"/>
<protein>
    <recommendedName>
        <fullName evidence="2">CopG-like ribbon-helix-helix domain-containing protein</fullName>
    </recommendedName>
</protein>
<sequence>MNTKLTLRMEKEIIEQIKMYAMEHNKSVSFLTETLYKSILIKEKEEDAE</sequence>
<organism evidence="1">
    <name type="scientific">marine sediment metagenome</name>
    <dbReference type="NCBI Taxonomy" id="412755"/>
    <lineage>
        <taxon>unclassified sequences</taxon>
        <taxon>metagenomes</taxon>
        <taxon>ecological metagenomes</taxon>
    </lineage>
</organism>
<name>A0A0F8YPJ7_9ZZZZ</name>
<comment type="caution">
    <text evidence="1">The sequence shown here is derived from an EMBL/GenBank/DDBJ whole genome shotgun (WGS) entry which is preliminary data.</text>
</comment>
<evidence type="ECO:0008006" key="2">
    <source>
        <dbReference type="Google" id="ProtNLM"/>
    </source>
</evidence>
<dbReference type="InterPro" id="IPR045944">
    <property type="entry name" value="DUF6364"/>
</dbReference>
<feature type="non-terminal residue" evidence="1">
    <location>
        <position position="49"/>
    </location>
</feature>
<reference evidence="1" key="1">
    <citation type="journal article" date="2015" name="Nature">
        <title>Complex archaea that bridge the gap between prokaryotes and eukaryotes.</title>
        <authorList>
            <person name="Spang A."/>
            <person name="Saw J.H."/>
            <person name="Jorgensen S.L."/>
            <person name="Zaremba-Niedzwiedzka K."/>
            <person name="Martijn J."/>
            <person name="Lind A.E."/>
            <person name="van Eijk R."/>
            <person name="Schleper C."/>
            <person name="Guy L."/>
            <person name="Ettema T.J."/>
        </authorList>
    </citation>
    <scope>NUCLEOTIDE SEQUENCE</scope>
</reference>
<gene>
    <name evidence="1" type="ORF">LCGC14_2794640</name>
</gene>
<evidence type="ECO:0000313" key="1">
    <source>
        <dbReference type="EMBL" id="KKK83312.1"/>
    </source>
</evidence>
<proteinExistence type="predicted"/>